<dbReference type="RefSeq" id="WP_207679395.1">
    <property type="nucleotide sequence ID" value="NZ_CP061800.1"/>
</dbReference>
<dbReference type="Proteomes" id="UP000663722">
    <property type="component" value="Chromosome"/>
</dbReference>
<reference evidence="1" key="1">
    <citation type="journal article" date="2021" name="Microb. Physiol.">
        <title>Proteogenomic Insights into the Physiology of Marine, Sulfate-Reducing, Filamentous Desulfonema limicola and Desulfonema magnum.</title>
        <authorList>
            <person name="Schnaars V."/>
            <person name="Wohlbrand L."/>
            <person name="Scheve S."/>
            <person name="Hinrichs C."/>
            <person name="Reinhardt R."/>
            <person name="Rabus R."/>
        </authorList>
    </citation>
    <scope>NUCLEOTIDE SEQUENCE</scope>
    <source>
        <strain evidence="1">4be13</strain>
    </source>
</reference>
<name>A0A975GSB9_9BACT</name>
<organism evidence="1 2">
    <name type="scientific">Desulfonema magnum</name>
    <dbReference type="NCBI Taxonomy" id="45655"/>
    <lineage>
        <taxon>Bacteria</taxon>
        <taxon>Pseudomonadati</taxon>
        <taxon>Thermodesulfobacteriota</taxon>
        <taxon>Desulfobacteria</taxon>
        <taxon>Desulfobacterales</taxon>
        <taxon>Desulfococcaceae</taxon>
        <taxon>Desulfonema</taxon>
    </lineage>
</organism>
<gene>
    <name evidence="1" type="ORF">dnm_078260</name>
</gene>
<sequence length="72" mass="8237">MTDEKISPDVEFTPEFKRNLRSLAKKYRHIRSDIQPVIDQIQKGDFVGDQIPKTVVNGGFRFASPTLQICTD</sequence>
<accession>A0A975GSB9</accession>
<proteinExistence type="predicted"/>
<dbReference type="AlphaFoldDB" id="A0A975GSB9"/>
<protein>
    <submittedName>
        <fullName evidence="1">Uncharacterized protein</fullName>
    </submittedName>
</protein>
<evidence type="ECO:0000313" key="1">
    <source>
        <dbReference type="EMBL" id="QTA91752.1"/>
    </source>
</evidence>
<dbReference type="KEGG" id="dmm:dnm_078260"/>
<dbReference type="EMBL" id="CP061800">
    <property type="protein sequence ID" value="QTA91752.1"/>
    <property type="molecule type" value="Genomic_DNA"/>
</dbReference>
<keyword evidence="2" id="KW-1185">Reference proteome</keyword>
<evidence type="ECO:0000313" key="2">
    <source>
        <dbReference type="Proteomes" id="UP000663722"/>
    </source>
</evidence>